<feature type="region of interest" description="Disordered" evidence="6">
    <location>
        <begin position="391"/>
        <end position="470"/>
    </location>
</feature>
<feature type="compositionally biased region" description="Basic and acidic residues" evidence="6">
    <location>
        <begin position="304"/>
        <end position="318"/>
    </location>
</feature>
<dbReference type="InterPro" id="IPR056065">
    <property type="entry name" value="DUF7648"/>
</dbReference>
<accession>A0A5E4ETU5</accession>
<feature type="compositionally biased region" description="Polar residues" evidence="6">
    <location>
        <begin position="607"/>
        <end position="618"/>
    </location>
</feature>
<dbReference type="OMA" id="MQMLHPT"/>
<evidence type="ECO:0000313" key="9">
    <source>
        <dbReference type="Proteomes" id="UP000327085"/>
    </source>
</evidence>
<evidence type="ECO:0000256" key="2">
    <source>
        <dbReference type="ARBA" id="ARBA00022723"/>
    </source>
</evidence>
<evidence type="ECO:0000256" key="3">
    <source>
        <dbReference type="ARBA" id="ARBA00022771"/>
    </source>
</evidence>
<protein>
    <submittedName>
        <fullName evidence="8">PREDICTED: RING/FYVE/PHD zinc finger superfamily</fullName>
    </submittedName>
</protein>
<feature type="compositionally biased region" description="Basic and acidic residues" evidence="6">
    <location>
        <begin position="1070"/>
        <end position="1082"/>
    </location>
</feature>
<feature type="compositionally biased region" description="Polar residues" evidence="6">
    <location>
        <begin position="812"/>
        <end position="828"/>
    </location>
</feature>
<feature type="compositionally biased region" description="Basic and acidic residues" evidence="6">
    <location>
        <begin position="260"/>
        <end position="270"/>
    </location>
</feature>
<keyword evidence="3" id="KW-0863">Zinc-finger</keyword>
<evidence type="ECO:0000256" key="4">
    <source>
        <dbReference type="ARBA" id="ARBA00022833"/>
    </source>
</evidence>
<dbReference type="PANTHER" id="PTHR14571">
    <property type="entry name" value="HISTONE-LYSINE N-METHYLTRANSFERASE SET-26-RELATED"/>
    <property type="match status" value="1"/>
</dbReference>
<dbReference type="GO" id="GO:0005634">
    <property type="term" value="C:nucleus"/>
    <property type="evidence" value="ECO:0007669"/>
    <property type="project" value="UniProtKB-SubCell"/>
</dbReference>
<dbReference type="InParanoid" id="A0A5E4ETU5"/>
<feature type="compositionally biased region" description="Basic and acidic residues" evidence="6">
    <location>
        <begin position="277"/>
        <end position="287"/>
    </location>
</feature>
<feature type="compositionally biased region" description="Basic residues" evidence="6">
    <location>
        <begin position="1054"/>
        <end position="1064"/>
    </location>
</feature>
<dbReference type="SUPFAM" id="SSF57903">
    <property type="entry name" value="FYVE/PHD zinc finger"/>
    <property type="match status" value="1"/>
</dbReference>
<dbReference type="FunCoup" id="A0A5E4ETU5">
    <property type="interactions" value="2026"/>
</dbReference>
<evidence type="ECO:0000256" key="6">
    <source>
        <dbReference type="SAM" id="MobiDB-lite"/>
    </source>
</evidence>
<dbReference type="EMBL" id="CABIKO010000035">
    <property type="protein sequence ID" value="VVA19207.1"/>
    <property type="molecule type" value="Genomic_DNA"/>
</dbReference>
<dbReference type="SMART" id="SM00249">
    <property type="entry name" value="PHD"/>
    <property type="match status" value="1"/>
</dbReference>
<organism evidence="8 9">
    <name type="scientific">Prunus dulcis</name>
    <name type="common">Almond</name>
    <name type="synonym">Amygdalus dulcis</name>
    <dbReference type="NCBI Taxonomy" id="3755"/>
    <lineage>
        <taxon>Eukaryota</taxon>
        <taxon>Viridiplantae</taxon>
        <taxon>Streptophyta</taxon>
        <taxon>Embryophyta</taxon>
        <taxon>Tracheophyta</taxon>
        <taxon>Spermatophyta</taxon>
        <taxon>Magnoliopsida</taxon>
        <taxon>eudicotyledons</taxon>
        <taxon>Gunneridae</taxon>
        <taxon>Pentapetalae</taxon>
        <taxon>rosids</taxon>
        <taxon>fabids</taxon>
        <taxon>Rosales</taxon>
        <taxon>Rosaceae</taxon>
        <taxon>Amygdaloideae</taxon>
        <taxon>Amygdaleae</taxon>
        <taxon>Prunus</taxon>
    </lineage>
</organism>
<feature type="region of interest" description="Disordered" evidence="6">
    <location>
        <begin position="259"/>
        <end position="353"/>
    </location>
</feature>
<feature type="domain" description="Zinc finger PHD-type" evidence="7">
    <location>
        <begin position="25"/>
        <end position="68"/>
    </location>
</feature>
<feature type="compositionally biased region" description="Basic and acidic residues" evidence="6">
    <location>
        <begin position="449"/>
        <end position="462"/>
    </location>
</feature>
<keyword evidence="4" id="KW-0862">Zinc</keyword>
<dbReference type="Gramene" id="VVA19207">
    <property type="protein sequence ID" value="VVA19207"/>
    <property type="gene ID" value="Prudul26B031373"/>
</dbReference>
<feature type="compositionally biased region" description="Low complexity" evidence="6">
    <location>
        <begin position="894"/>
        <end position="928"/>
    </location>
</feature>
<feature type="compositionally biased region" description="Polar residues" evidence="6">
    <location>
        <begin position="703"/>
        <end position="720"/>
    </location>
</feature>
<dbReference type="InterPro" id="IPR019786">
    <property type="entry name" value="Zinc_finger_PHD-type_CS"/>
</dbReference>
<feature type="region of interest" description="Disordered" evidence="6">
    <location>
        <begin position="607"/>
        <end position="770"/>
    </location>
</feature>
<name>A0A5E4ETU5_PRUDU</name>
<evidence type="ECO:0000256" key="5">
    <source>
        <dbReference type="ARBA" id="ARBA00023242"/>
    </source>
</evidence>
<evidence type="ECO:0000313" key="8">
    <source>
        <dbReference type="EMBL" id="VVA19207.1"/>
    </source>
</evidence>
<keyword evidence="2" id="KW-0479">Metal-binding</keyword>
<dbReference type="InterPro" id="IPR011011">
    <property type="entry name" value="Znf_FYVE_PHD"/>
</dbReference>
<gene>
    <name evidence="8" type="ORF">ALMOND_2B031373</name>
</gene>
<dbReference type="InterPro" id="IPR001965">
    <property type="entry name" value="Znf_PHD"/>
</dbReference>
<feature type="compositionally biased region" description="Low complexity" evidence="6">
    <location>
        <begin position="795"/>
        <end position="811"/>
    </location>
</feature>
<feature type="compositionally biased region" description="Low complexity" evidence="6">
    <location>
        <begin position="693"/>
        <end position="702"/>
    </location>
</feature>
<dbReference type="PANTHER" id="PTHR14571:SF9">
    <property type="entry name" value="HISTONE-LYSINE N-METHYLTRANSFERASE SET-26-RELATED"/>
    <property type="match status" value="1"/>
</dbReference>
<dbReference type="Proteomes" id="UP000327085">
    <property type="component" value="Chromosome 5"/>
</dbReference>
<feature type="compositionally biased region" description="Polar residues" evidence="6">
    <location>
        <begin position="1091"/>
        <end position="1101"/>
    </location>
</feature>
<feature type="compositionally biased region" description="Basic and acidic residues" evidence="6">
    <location>
        <begin position="649"/>
        <end position="660"/>
    </location>
</feature>
<dbReference type="InterPro" id="IPR013083">
    <property type="entry name" value="Znf_RING/FYVE/PHD"/>
</dbReference>
<dbReference type="Gene3D" id="3.30.40.10">
    <property type="entry name" value="Zinc/RING finger domain, C3HC4 (zinc finger)"/>
    <property type="match status" value="1"/>
</dbReference>
<feature type="region of interest" description="Disordered" evidence="6">
    <location>
        <begin position="1005"/>
        <end position="1128"/>
    </location>
</feature>
<sequence>MKGRSHRLQNSDPPDDWVNGSWTVDCLCGVNFDDGEEMVNCDECGVWVHTRCSRYVKGDDNFVCDKCKTRNNRNESEETEVAQLLVELPTKTVRMESSYAHPPNVPTRRPFRLWTDIPMEERVHVQGIPGGDPAIFGGLSSVFTPELWKSTGYVPKKFNFQYREFPCWDDKKEDDARFDEDNENPVNKGAGVLFSLLANPVAALVGMRGREEDGGYDKNVSLKEPKRWDNEVDDLRCGQSGVKKERSLLRPVVFHSGKRKKDDLGTCKDRSSKKKARAADKEVDAKKRTAQSSKSVFTPPSDAKQLEFSEDRGPKTSKADIQSMKNKKLSDSVVREPAAPAANSSVEKNSSEAVISDISKHKLSFGDGLKDDKVGQQVLAVQGNITLTKPDDAVTPLLENNDDATDHVKPEGDSTADDNLDVKPPIEDVAAPEIKNQVQYPTGGVSIEHCSKVKTEEHDDNSRSPLNALSSPHVDAQDLVVSSDHMSESSKINDVTVNGPLSSDHKVLGADRNSEAASYSHTDKGVELSVDSCQLKREWEGSEDSMTLQKSSSDANHGLVFAEELSKLGGTILNSPAVPSQCKTVVVCAGKSSTVSSTIAISKSSTYDNLKSGDAQNPNPIPKQRVMSESNVSIKKDRASCEDMDEDRDNMSRKTGKEQLRSPTNSALKTSYSSRNHDSISKWTTSDSKDSVLHSSSKTSSTGNTAVPSGSSEPVGSLPSQKVLHAHNKCSASSALQRGEKFNQTTSSKTNQSHTTSACPPAPSSLQAKLSDEELALLLHQQLNSSPRVPRVPRVRNASSLPQLASPSATSTLMKRTSSSGGKDQNSVSRRKVRDKDGFRSSREHDDESKRIDRVPSSSDQRRQDAACTSDVAAKREDNLSSTVVHSSKRNIHSASTATATATANSGPSSSTEASDRNVSSVRSSPRNASDDDTGAVGPVHRTLPGLINEIMSKGRRMTYEELCNAVLPHWHNLRKHNGERYAYTSPSQAVLDCLRNRHEWARLVDRGPKTNSSRKKRKLDAEDSEDNEYCRGKNPKESEGKSIETQREDFPKGKRKARKRRRLALQGRGIKDVREKRKADLLSDDDIGPSFSNSTEGSMSSEDDIQGGGACPVGSEASTGSDETGAM</sequence>
<reference evidence="9" key="1">
    <citation type="journal article" date="2020" name="Plant J.">
        <title>Transposons played a major role in the diversification between the closely related almond and peach genomes: results from the almond genome sequence.</title>
        <authorList>
            <person name="Alioto T."/>
            <person name="Alexiou K.G."/>
            <person name="Bardil A."/>
            <person name="Barteri F."/>
            <person name="Castanera R."/>
            <person name="Cruz F."/>
            <person name="Dhingra A."/>
            <person name="Duval H."/>
            <person name="Fernandez I Marti A."/>
            <person name="Frias L."/>
            <person name="Galan B."/>
            <person name="Garcia J.L."/>
            <person name="Howad W."/>
            <person name="Gomez-Garrido J."/>
            <person name="Gut M."/>
            <person name="Julca I."/>
            <person name="Morata J."/>
            <person name="Puigdomenech P."/>
            <person name="Ribeca P."/>
            <person name="Rubio Cabetas M.J."/>
            <person name="Vlasova A."/>
            <person name="Wirthensohn M."/>
            <person name="Garcia-Mas J."/>
            <person name="Gabaldon T."/>
            <person name="Casacuberta J.M."/>
            <person name="Arus P."/>
        </authorList>
    </citation>
    <scope>NUCLEOTIDE SEQUENCE [LARGE SCALE GENOMIC DNA]</scope>
    <source>
        <strain evidence="9">cv. Texas</strain>
    </source>
</reference>
<feature type="compositionally biased region" description="Basic and acidic residues" evidence="6">
    <location>
        <begin position="1029"/>
        <end position="1053"/>
    </location>
</feature>
<comment type="subcellular location">
    <subcellularLocation>
        <location evidence="1">Nucleus</location>
    </subcellularLocation>
</comment>
<feature type="region of interest" description="Disordered" evidence="6">
    <location>
        <begin position="785"/>
        <end position="941"/>
    </location>
</feature>
<feature type="compositionally biased region" description="Polar residues" evidence="6">
    <location>
        <begin position="661"/>
        <end position="674"/>
    </location>
</feature>
<proteinExistence type="predicted"/>
<feature type="compositionally biased region" description="Basic and acidic residues" evidence="6">
    <location>
        <begin position="834"/>
        <end position="865"/>
    </location>
</feature>
<dbReference type="GO" id="GO:0008270">
    <property type="term" value="F:zinc ion binding"/>
    <property type="evidence" value="ECO:0007669"/>
    <property type="project" value="UniProtKB-KW"/>
</dbReference>
<feature type="compositionally biased region" description="Polar residues" evidence="6">
    <location>
        <begin position="1117"/>
        <end position="1128"/>
    </location>
</feature>
<evidence type="ECO:0000259" key="7">
    <source>
        <dbReference type="SMART" id="SM00249"/>
    </source>
</evidence>
<feature type="compositionally biased region" description="Polar residues" evidence="6">
    <location>
        <begin position="342"/>
        <end position="353"/>
    </location>
</feature>
<keyword evidence="5" id="KW-0539">Nucleus</keyword>
<feature type="compositionally biased region" description="Polar residues" evidence="6">
    <location>
        <begin position="730"/>
        <end position="768"/>
    </location>
</feature>
<dbReference type="PROSITE" id="PS01359">
    <property type="entry name" value="ZF_PHD_1"/>
    <property type="match status" value="1"/>
</dbReference>
<evidence type="ECO:0000256" key="1">
    <source>
        <dbReference type="ARBA" id="ARBA00004123"/>
    </source>
</evidence>
<dbReference type="AlphaFoldDB" id="A0A5E4ETU5"/>
<dbReference type="Pfam" id="PF24659">
    <property type="entry name" value="DUF7648"/>
    <property type="match status" value="1"/>
</dbReference>